<evidence type="ECO:0000313" key="2">
    <source>
        <dbReference type="EMBL" id="MFC6835879.1"/>
    </source>
</evidence>
<dbReference type="AlphaFoldDB" id="A0ABD5U5T8"/>
<dbReference type="Proteomes" id="UP001596406">
    <property type="component" value="Unassembled WGS sequence"/>
</dbReference>
<gene>
    <name evidence="2" type="ORF">ACFQHK_05080</name>
</gene>
<evidence type="ECO:0008006" key="4">
    <source>
        <dbReference type="Google" id="ProtNLM"/>
    </source>
</evidence>
<evidence type="ECO:0000256" key="1">
    <source>
        <dbReference type="SAM" id="Phobius"/>
    </source>
</evidence>
<feature type="transmembrane region" description="Helical" evidence="1">
    <location>
        <begin position="26"/>
        <end position="44"/>
    </location>
</feature>
<dbReference type="EMBL" id="JBHSXM010000001">
    <property type="protein sequence ID" value="MFC6835879.1"/>
    <property type="molecule type" value="Genomic_DNA"/>
</dbReference>
<accession>A0ABD5U5T8</accession>
<reference evidence="2 3" key="1">
    <citation type="journal article" date="2019" name="Int. J. Syst. Evol. Microbiol.">
        <title>The Global Catalogue of Microorganisms (GCM) 10K type strain sequencing project: providing services to taxonomists for standard genome sequencing and annotation.</title>
        <authorList>
            <consortium name="The Broad Institute Genomics Platform"/>
            <consortium name="The Broad Institute Genome Sequencing Center for Infectious Disease"/>
            <person name="Wu L."/>
            <person name="Ma J."/>
        </authorList>
    </citation>
    <scope>NUCLEOTIDE SEQUENCE [LARGE SCALE GENOMIC DNA]</scope>
    <source>
        <strain evidence="2 3">PSRA2</strain>
    </source>
</reference>
<dbReference type="RefSeq" id="WP_304447574.1">
    <property type="nucleotide sequence ID" value="NZ_JARRAH010000001.1"/>
</dbReference>
<keyword evidence="3" id="KW-1185">Reference proteome</keyword>
<organism evidence="2 3">
    <name type="scientific">Halomarina ordinaria</name>
    <dbReference type="NCBI Taxonomy" id="3033939"/>
    <lineage>
        <taxon>Archaea</taxon>
        <taxon>Methanobacteriati</taxon>
        <taxon>Methanobacteriota</taxon>
        <taxon>Stenosarchaea group</taxon>
        <taxon>Halobacteria</taxon>
        <taxon>Halobacteriales</taxon>
        <taxon>Natronomonadaceae</taxon>
        <taxon>Halomarina</taxon>
    </lineage>
</organism>
<keyword evidence="1" id="KW-0812">Transmembrane</keyword>
<feature type="transmembrane region" description="Helical" evidence="1">
    <location>
        <begin position="50"/>
        <end position="71"/>
    </location>
</feature>
<proteinExistence type="predicted"/>
<sequence>MRTTRPLSGRTGSATPTPPTVPDARAVLVAFAVALVIPAVLLVVSYPLLAALVATGFLAGVLTVTLASGLARRRAGRGGAAVRVPGTDVRLRV</sequence>
<keyword evidence="1" id="KW-1133">Transmembrane helix</keyword>
<name>A0ABD5U5T8_9EURY</name>
<comment type="caution">
    <text evidence="2">The sequence shown here is derived from an EMBL/GenBank/DDBJ whole genome shotgun (WGS) entry which is preliminary data.</text>
</comment>
<protein>
    <recommendedName>
        <fullName evidence="4">DUF58 domain-containing protein</fullName>
    </recommendedName>
</protein>
<keyword evidence="1" id="KW-0472">Membrane</keyword>
<evidence type="ECO:0000313" key="3">
    <source>
        <dbReference type="Proteomes" id="UP001596406"/>
    </source>
</evidence>